<accession>A0A2P5AHR6</accession>
<feature type="domain" description="KIB1-4 beta-propeller" evidence="1">
    <location>
        <begin position="7"/>
        <end position="196"/>
    </location>
</feature>
<evidence type="ECO:0000259" key="1">
    <source>
        <dbReference type="Pfam" id="PF03478"/>
    </source>
</evidence>
<proteinExistence type="predicted"/>
<organism evidence="2 3">
    <name type="scientific">Trema orientale</name>
    <name type="common">Charcoal tree</name>
    <name type="synonym">Celtis orientalis</name>
    <dbReference type="NCBI Taxonomy" id="63057"/>
    <lineage>
        <taxon>Eukaryota</taxon>
        <taxon>Viridiplantae</taxon>
        <taxon>Streptophyta</taxon>
        <taxon>Embryophyta</taxon>
        <taxon>Tracheophyta</taxon>
        <taxon>Spermatophyta</taxon>
        <taxon>Magnoliopsida</taxon>
        <taxon>eudicotyledons</taxon>
        <taxon>Gunneridae</taxon>
        <taxon>Pentapetalae</taxon>
        <taxon>rosids</taxon>
        <taxon>fabids</taxon>
        <taxon>Rosales</taxon>
        <taxon>Cannabaceae</taxon>
        <taxon>Trema</taxon>
    </lineage>
</organism>
<sequence length="205" mass="23845">MVKKGKSNEIINLPPLISPTEEVAVEEHHPRYLEEYLYEVAIFTPHDAMANSNDLTCVAIFGGYQQLAYIRPYKDMTWTFVIGMEWILFSEVVYQNNQFYALTYKGALACFSVTNPNLKLVAKEIPVDNKDNCCYYKNYLVEYGGELLQIRRYIVRPKCILDPKTTMFKVFKWYFDGWLEMESLGDVALFLGDNSSGFPRQMTKF</sequence>
<dbReference type="InParanoid" id="A0A2P5AHR6"/>
<dbReference type="PANTHER" id="PTHR44259:SF107">
    <property type="entry name" value="F-BOX PROTEIN SKIP23-LIKE"/>
    <property type="match status" value="1"/>
</dbReference>
<evidence type="ECO:0000313" key="2">
    <source>
        <dbReference type="EMBL" id="PON36063.1"/>
    </source>
</evidence>
<evidence type="ECO:0000313" key="3">
    <source>
        <dbReference type="Proteomes" id="UP000237000"/>
    </source>
</evidence>
<comment type="caution">
    <text evidence="2">The sequence shown here is derived from an EMBL/GenBank/DDBJ whole genome shotgun (WGS) entry which is preliminary data.</text>
</comment>
<dbReference type="Pfam" id="PF03478">
    <property type="entry name" value="Beta-prop_KIB1-4"/>
    <property type="match status" value="1"/>
</dbReference>
<dbReference type="EMBL" id="JXTC01000852">
    <property type="protein sequence ID" value="PON36063.1"/>
    <property type="molecule type" value="Genomic_DNA"/>
</dbReference>
<dbReference type="PANTHER" id="PTHR44259">
    <property type="entry name" value="OS07G0183000 PROTEIN-RELATED"/>
    <property type="match status" value="1"/>
</dbReference>
<keyword evidence="3" id="KW-1185">Reference proteome</keyword>
<dbReference type="STRING" id="63057.A0A2P5AHR6"/>
<dbReference type="InterPro" id="IPR005174">
    <property type="entry name" value="KIB1-4_b-propeller"/>
</dbReference>
<dbReference type="OrthoDB" id="1855887at2759"/>
<dbReference type="AlphaFoldDB" id="A0A2P5AHR6"/>
<dbReference type="InterPro" id="IPR050942">
    <property type="entry name" value="F-box_BR-signaling"/>
</dbReference>
<protein>
    <recommendedName>
        <fullName evidence="1">KIB1-4 beta-propeller domain-containing protein</fullName>
    </recommendedName>
</protein>
<dbReference type="Proteomes" id="UP000237000">
    <property type="component" value="Unassembled WGS sequence"/>
</dbReference>
<gene>
    <name evidence="2" type="ORF">TorRG33x02_350120</name>
</gene>
<reference evidence="3" key="1">
    <citation type="submission" date="2016-06" db="EMBL/GenBank/DDBJ databases">
        <title>Parallel loss of symbiosis genes in relatives of nitrogen-fixing non-legume Parasponia.</title>
        <authorList>
            <person name="Van Velzen R."/>
            <person name="Holmer R."/>
            <person name="Bu F."/>
            <person name="Rutten L."/>
            <person name="Van Zeijl A."/>
            <person name="Liu W."/>
            <person name="Santuari L."/>
            <person name="Cao Q."/>
            <person name="Sharma T."/>
            <person name="Shen D."/>
            <person name="Roswanjaya Y."/>
            <person name="Wardhani T."/>
            <person name="Kalhor M.S."/>
            <person name="Jansen J."/>
            <person name="Van den Hoogen J."/>
            <person name="Gungor B."/>
            <person name="Hartog M."/>
            <person name="Hontelez J."/>
            <person name="Verver J."/>
            <person name="Yang W.-C."/>
            <person name="Schijlen E."/>
            <person name="Repin R."/>
            <person name="Schilthuizen M."/>
            <person name="Schranz E."/>
            <person name="Heidstra R."/>
            <person name="Miyata K."/>
            <person name="Fedorova E."/>
            <person name="Kohlen W."/>
            <person name="Bisseling T."/>
            <person name="Smit S."/>
            <person name="Geurts R."/>
        </authorList>
    </citation>
    <scope>NUCLEOTIDE SEQUENCE [LARGE SCALE GENOMIC DNA]</scope>
    <source>
        <strain evidence="3">cv. RG33-2</strain>
    </source>
</reference>
<name>A0A2P5AHR6_TREOI</name>